<evidence type="ECO:0000313" key="3">
    <source>
        <dbReference type="EMBL" id="CAB3378945.1"/>
    </source>
</evidence>
<comment type="caution">
    <text evidence="3">The sequence shown here is derived from an EMBL/GenBank/DDBJ whole genome shotgun (WGS) entry which is preliminary data.</text>
</comment>
<feature type="domain" description="Sm" evidence="2">
    <location>
        <begin position="744"/>
        <end position="810"/>
    </location>
</feature>
<dbReference type="SUPFAM" id="SSF50182">
    <property type="entry name" value="Sm-like ribonucleoproteins"/>
    <property type="match status" value="1"/>
</dbReference>
<feature type="coiled-coil region" evidence="1">
    <location>
        <begin position="252"/>
        <end position="427"/>
    </location>
</feature>
<dbReference type="AlphaFoldDB" id="A0A8S1DCL5"/>
<accession>A0A8S1DCL5</accession>
<dbReference type="SMART" id="SM00651">
    <property type="entry name" value="Sm"/>
    <property type="match status" value="1"/>
</dbReference>
<evidence type="ECO:0000259" key="2">
    <source>
        <dbReference type="SMART" id="SM00651"/>
    </source>
</evidence>
<reference evidence="3 4" key="1">
    <citation type="submission" date="2020-04" db="EMBL/GenBank/DDBJ databases">
        <authorList>
            <person name="Alioto T."/>
            <person name="Alioto T."/>
            <person name="Gomez Garrido J."/>
        </authorList>
    </citation>
    <scope>NUCLEOTIDE SEQUENCE [LARGE SCALE GENOMIC DNA]</scope>
</reference>
<protein>
    <recommendedName>
        <fullName evidence="2">Sm domain-containing protein</fullName>
    </recommendedName>
</protein>
<dbReference type="Pfam" id="PF01423">
    <property type="entry name" value="LSM"/>
    <property type="match status" value="1"/>
</dbReference>
<dbReference type="Proteomes" id="UP000494165">
    <property type="component" value="Unassembled WGS sequence"/>
</dbReference>
<evidence type="ECO:0000313" key="4">
    <source>
        <dbReference type="Proteomes" id="UP000494165"/>
    </source>
</evidence>
<feature type="coiled-coil region" evidence="1">
    <location>
        <begin position="40"/>
        <end position="165"/>
    </location>
</feature>
<gene>
    <name evidence="3" type="ORF">CLODIP_2_CD07761</name>
</gene>
<name>A0A8S1DCL5_9INSE</name>
<dbReference type="InterPro" id="IPR010920">
    <property type="entry name" value="LSM_dom_sf"/>
</dbReference>
<organism evidence="3 4">
    <name type="scientific">Cloeon dipterum</name>
    <dbReference type="NCBI Taxonomy" id="197152"/>
    <lineage>
        <taxon>Eukaryota</taxon>
        <taxon>Metazoa</taxon>
        <taxon>Ecdysozoa</taxon>
        <taxon>Arthropoda</taxon>
        <taxon>Hexapoda</taxon>
        <taxon>Insecta</taxon>
        <taxon>Pterygota</taxon>
        <taxon>Palaeoptera</taxon>
        <taxon>Ephemeroptera</taxon>
        <taxon>Pisciforma</taxon>
        <taxon>Baetidae</taxon>
        <taxon>Cloeon</taxon>
    </lineage>
</organism>
<dbReference type="PANTHER" id="PTHR18863:SF6">
    <property type="entry name" value="COILED-COIL DOMAIN-CONTAINING PROTEIN 170"/>
    <property type="match status" value="1"/>
</dbReference>
<evidence type="ECO:0000256" key="1">
    <source>
        <dbReference type="SAM" id="Coils"/>
    </source>
</evidence>
<proteinExistence type="predicted"/>
<keyword evidence="1" id="KW-0175">Coiled coil</keyword>
<dbReference type="Gene3D" id="2.30.30.100">
    <property type="match status" value="1"/>
</dbReference>
<keyword evidence="4" id="KW-1185">Reference proteome</keyword>
<dbReference type="OrthoDB" id="5832575at2759"/>
<dbReference type="InterPro" id="IPR001163">
    <property type="entry name" value="Sm_dom_euk/arc"/>
</dbReference>
<feature type="coiled-coil region" evidence="1">
    <location>
        <begin position="520"/>
        <end position="599"/>
    </location>
</feature>
<dbReference type="EMBL" id="CADEPI010000175">
    <property type="protein sequence ID" value="CAB3378945.1"/>
    <property type="molecule type" value="Genomic_DNA"/>
</dbReference>
<dbReference type="PANTHER" id="PTHR18863">
    <property type="entry name" value="TSEC-2-RELATED"/>
    <property type="match status" value="1"/>
</dbReference>
<dbReference type="InterPro" id="IPR039139">
    <property type="entry name" value="CCDC170-like"/>
</dbReference>
<sequence length="818" mass="93958">MSESDDRLKEQQEDWQVFQLLCSAHTSSNMEADEMPHDMATALRSELAALQYKKERLQAELQDARSQLRGRDQRTLELQTECENLREQSARQSAVIASLKKRQTELEDRERCLNVSSGRIEADLQTVQRDKRYLEENIKELEKRVRCLELECNSEEQQKDIARKSMHDLVRRLSVALGTEFCDSVVSCPESLVHKASELVQETARLRTRAANTCDSLTASEVELRTCRDALERSAADRDTLQRQVAGNLIEIDRLRQDKETLEMQHRVTERELSDLREKISVTSRTLGNATGSLAAQEAQMAQLREEVKSREEKASRSQCELRRVLEGLAVQLSSPARFVEAQEESIRERIRELQHECKERSIQAEALREKSNLSSQQLSRALEQSDASARRVHVLEDDKASVESRLSKVESELAAADAARDALRRDKSIYLSFLERLGRALNMDEISKDVGVDLHTDSLLARAEQLARLESDKLVDKTAAVYQLQRRVRTLREQLQRRDLHLDLLRRKINVQEDNTRIRNLLEGERDEANIRVKKMLKQIDRMQLQLAESRAQVRDLKSQLADATEYKISALERGRKIEELEKRLNDSELLRTRYGRKLTLMKDQVRNVGQTVVEERSAHDHDVQILKEDLLVAKQNLEETQKRENQLLGLRATVGRLLGVDPARSPVPDFDIVSRLQKLVHAQREFANVSRRYEDPLRLLPPSPRRSATPGAAELLLRTPDSRVLRYDDSGYVDLPDLSPLSELDDAVSNQYCTVELRNGDAVSGKLSYVDGFMNISLVDAVFITSDDQQHHFEFFFVQARNIRFITIPQKDYIGL</sequence>